<protein>
    <recommendedName>
        <fullName evidence="5">Pentapeptide MXKDX repeat protein</fullName>
    </recommendedName>
</protein>
<evidence type="ECO:0000256" key="1">
    <source>
        <dbReference type="SAM" id="MobiDB-lite"/>
    </source>
</evidence>
<dbReference type="Proteomes" id="UP000830326">
    <property type="component" value="Chromosome"/>
</dbReference>
<feature type="signal peptide" evidence="2">
    <location>
        <begin position="1"/>
        <end position="26"/>
    </location>
</feature>
<evidence type="ECO:0000256" key="2">
    <source>
        <dbReference type="SAM" id="SignalP"/>
    </source>
</evidence>
<proteinExistence type="predicted"/>
<evidence type="ECO:0000313" key="3">
    <source>
        <dbReference type="EMBL" id="UOR12057.1"/>
    </source>
</evidence>
<dbReference type="EMBL" id="CP095075">
    <property type="protein sequence ID" value="UOR12057.1"/>
    <property type="molecule type" value="Genomic_DNA"/>
</dbReference>
<reference evidence="3" key="1">
    <citation type="submission" date="2022-04" db="EMBL/GenBank/DDBJ databases">
        <title>Halobacillus sp. isolated from saltern.</title>
        <authorList>
            <person name="Won M."/>
            <person name="Lee C.-M."/>
            <person name="Woen H.-Y."/>
            <person name="Kwon S.-W."/>
        </authorList>
    </citation>
    <scope>NUCLEOTIDE SEQUENCE</scope>
    <source>
        <strain evidence="3">SSHM10-5</strain>
    </source>
</reference>
<name>A0ABY4HC95_9BACI</name>
<feature type="compositionally biased region" description="Low complexity" evidence="1">
    <location>
        <begin position="34"/>
        <end position="48"/>
    </location>
</feature>
<feature type="region of interest" description="Disordered" evidence="1">
    <location>
        <begin position="28"/>
        <end position="48"/>
    </location>
</feature>
<evidence type="ECO:0008006" key="5">
    <source>
        <dbReference type="Google" id="ProtNLM"/>
    </source>
</evidence>
<accession>A0ABY4HC95</accession>
<evidence type="ECO:0000313" key="4">
    <source>
        <dbReference type="Proteomes" id="UP000830326"/>
    </source>
</evidence>
<organism evidence="3 4">
    <name type="scientific">Halobacillus amylolyticus</name>
    <dbReference type="NCBI Taxonomy" id="2932259"/>
    <lineage>
        <taxon>Bacteria</taxon>
        <taxon>Bacillati</taxon>
        <taxon>Bacillota</taxon>
        <taxon>Bacilli</taxon>
        <taxon>Bacillales</taxon>
        <taxon>Bacillaceae</taxon>
        <taxon>Halobacillus</taxon>
    </lineage>
</organism>
<keyword evidence="2" id="KW-0732">Signal</keyword>
<dbReference type="RefSeq" id="WP_245032579.1">
    <property type="nucleotide sequence ID" value="NZ_CP095075.1"/>
</dbReference>
<gene>
    <name evidence="3" type="ORF">MUO15_00475</name>
</gene>
<sequence length="85" mass="9173">MKLKTVPFLLSLSLAAVLVVGQGVLAEESESDKTGSMMNGNGMTNMMENGNMSQMMEAMNSPEGQKMMRTCGNFMESQEDGKGNK</sequence>
<keyword evidence="4" id="KW-1185">Reference proteome</keyword>
<feature type="chain" id="PRO_5047350784" description="Pentapeptide MXKDX repeat protein" evidence="2">
    <location>
        <begin position="27"/>
        <end position="85"/>
    </location>
</feature>